<dbReference type="PANTHER" id="PTHR43433:SF5">
    <property type="entry name" value="AB HYDROLASE-1 DOMAIN-CONTAINING PROTEIN"/>
    <property type="match status" value="1"/>
</dbReference>
<dbReference type="GO" id="GO:0047570">
    <property type="term" value="F:3-oxoadipate enol-lactonase activity"/>
    <property type="evidence" value="ECO:0007669"/>
    <property type="project" value="UniProtKB-EC"/>
</dbReference>
<dbReference type="AlphaFoldDB" id="A0A6J4TP67"/>
<feature type="domain" description="AB hydrolase-1" evidence="1">
    <location>
        <begin position="24"/>
        <end position="259"/>
    </location>
</feature>
<sequence length="281" mass="30569">MRYAYARDGTRLAYDVAGPGPGAPAVLLVMGLAFRGVVWGETRDVLAAAGYRTVTMDNRGVGESEPASFDFSTSTMADDAVEVLRQERIARAHVVGVSLGGMIAQELVLRHPARVGALVLQSTTAGRPRYHYLAPALGLRSAALLRERVLDRPERRARVALRVLTTRRYARRADLDDPRNRSLIDAVEHGISPSGYLGQVTAATSHRAWRRLPRIAAPTLVQHGDRDAIIRAAAGRALARRIPDATLHVYRRAGHALAIQCPESIGEVRDFVRAHDALLAG</sequence>
<keyword evidence="2" id="KW-0378">Hydrolase</keyword>
<protein>
    <submittedName>
        <fullName evidence="2">Beta-ketoadipate enol-lactone hydrolase</fullName>
        <ecNumber evidence="2">3.1.1.24</ecNumber>
    </submittedName>
</protein>
<gene>
    <name evidence="2" type="ORF">AVDCRST_MAG13-3962</name>
</gene>
<organism evidence="2">
    <name type="scientific">uncultured Solirubrobacteraceae bacterium</name>
    <dbReference type="NCBI Taxonomy" id="1162706"/>
    <lineage>
        <taxon>Bacteria</taxon>
        <taxon>Bacillati</taxon>
        <taxon>Actinomycetota</taxon>
        <taxon>Thermoleophilia</taxon>
        <taxon>Solirubrobacterales</taxon>
        <taxon>Solirubrobacteraceae</taxon>
        <taxon>environmental samples</taxon>
    </lineage>
</organism>
<dbReference type="SUPFAM" id="SSF53474">
    <property type="entry name" value="alpha/beta-Hydrolases"/>
    <property type="match status" value="1"/>
</dbReference>
<dbReference type="Gene3D" id="3.40.50.1820">
    <property type="entry name" value="alpha/beta hydrolase"/>
    <property type="match status" value="1"/>
</dbReference>
<proteinExistence type="predicted"/>
<dbReference type="PRINTS" id="PR00111">
    <property type="entry name" value="ABHYDROLASE"/>
</dbReference>
<dbReference type="EMBL" id="CADCVO010000609">
    <property type="protein sequence ID" value="CAA9528607.1"/>
    <property type="molecule type" value="Genomic_DNA"/>
</dbReference>
<dbReference type="InterPro" id="IPR000073">
    <property type="entry name" value="AB_hydrolase_1"/>
</dbReference>
<dbReference type="PANTHER" id="PTHR43433">
    <property type="entry name" value="HYDROLASE, ALPHA/BETA FOLD FAMILY PROTEIN"/>
    <property type="match status" value="1"/>
</dbReference>
<evidence type="ECO:0000259" key="1">
    <source>
        <dbReference type="Pfam" id="PF00561"/>
    </source>
</evidence>
<accession>A0A6J4TP67</accession>
<dbReference type="InterPro" id="IPR050471">
    <property type="entry name" value="AB_hydrolase"/>
</dbReference>
<dbReference type="InterPro" id="IPR029058">
    <property type="entry name" value="AB_hydrolase_fold"/>
</dbReference>
<reference evidence="2" key="1">
    <citation type="submission" date="2020-02" db="EMBL/GenBank/DDBJ databases">
        <authorList>
            <person name="Meier V. D."/>
        </authorList>
    </citation>
    <scope>NUCLEOTIDE SEQUENCE</scope>
    <source>
        <strain evidence="2">AVDCRST_MAG13</strain>
    </source>
</reference>
<dbReference type="EC" id="3.1.1.24" evidence="2"/>
<dbReference type="Pfam" id="PF00561">
    <property type="entry name" value="Abhydrolase_1"/>
    <property type="match status" value="1"/>
</dbReference>
<name>A0A6J4TP67_9ACTN</name>
<evidence type="ECO:0000313" key="2">
    <source>
        <dbReference type="EMBL" id="CAA9528607.1"/>
    </source>
</evidence>